<proteinExistence type="predicted"/>
<protein>
    <submittedName>
        <fullName evidence="1">Uncharacterized protein</fullName>
    </submittedName>
</protein>
<sequence>DSSLSLKFPRLFSLSLQKETLVSDVAVRGDETFVLESFVETKTFSMGGGLLQPTYGVA</sequence>
<name>A0A392P9U1_9FABA</name>
<evidence type="ECO:0000313" key="1">
    <source>
        <dbReference type="EMBL" id="MCI07675.1"/>
    </source>
</evidence>
<comment type="caution">
    <text evidence="1">The sequence shown here is derived from an EMBL/GenBank/DDBJ whole genome shotgun (WGS) entry which is preliminary data.</text>
</comment>
<evidence type="ECO:0000313" key="2">
    <source>
        <dbReference type="Proteomes" id="UP000265520"/>
    </source>
</evidence>
<organism evidence="1 2">
    <name type="scientific">Trifolium medium</name>
    <dbReference type="NCBI Taxonomy" id="97028"/>
    <lineage>
        <taxon>Eukaryota</taxon>
        <taxon>Viridiplantae</taxon>
        <taxon>Streptophyta</taxon>
        <taxon>Embryophyta</taxon>
        <taxon>Tracheophyta</taxon>
        <taxon>Spermatophyta</taxon>
        <taxon>Magnoliopsida</taxon>
        <taxon>eudicotyledons</taxon>
        <taxon>Gunneridae</taxon>
        <taxon>Pentapetalae</taxon>
        <taxon>rosids</taxon>
        <taxon>fabids</taxon>
        <taxon>Fabales</taxon>
        <taxon>Fabaceae</taxon>
        <taxon>Papilionoideae</taxon>
        <taxon>50 kb inversion clade</taxon>
        <taxon>NPAAA clade</taxon>
        <taxon>Hologalegina</taxon>
        <taxon>IRL clade</taxon>
        <taxon>Trifolieae</taxon>
        <taxon>Trifolium</taxon>
    </lineage>
</organism>
<accession>A0A392P9U1</accession>
<feature type="non-terminal residue" evidence="1">
    <location>
        <position position="1"/>
    </location>
</feature>
<dbReference type="Proteomes" id="UP000265520">
    <property type="component" value="Unassembled WGS sequence"/>
</dbReference>
<keyword evidence="2" id="KW-1185">Reference proteome</keyword>
<dbReference type="EMBL" id="LXQA010066259">
    <property type="protein sequence ID" value="MCI07675.1"/>
    <property type="molecule type" value="Genomic_DNA"/>
</dbReference>
<dbReference type="AlphaFoldDB" id="A0A392P9U1"/>
<reference evidence="1 2" key="1">
    <citation type="journal article" date="2018" name="Front. Plant Sci.">
        <title>Red Clover (Trifolium pratense) and Zigzag Clover (T. medium) - A Picture of Genomic Similarities and Differences.</title>
        <authorList>
            <person name="Dluhosova J."/>
            <person name="Istvanek J."/>
            <person name="Nedelnik J."/>
            <person name="Repkova J."/>
        </authorList>
    </citation>
    <scope>NUCLEOTIDE SEQUENCE [LARGE SCALE GENOMIC DNA]</scope>
    <source>
        <strain evidence="2">cv. 10/8</strain>
        <tissue evidence="1">Leaf</tissue>
    </source>
</reference>